<feature type="transmembrane region" description="Helical" evidence="1">
    <location>
        <begin position="79"/>
        <end position="98"/>
    </location>
</feature>
<keyword evidence="1" id="KW-0472">Membrane</keyword>
<sequence length="286" mass="31900">MKSIHEEWIVIKPIYVNRVERQKWGVFVIKDGSHCVDLHTPAPSDSQPLKNVRRYEIEMLKDWLAQNVVPVGFKFTDPVVLASVVTIGVMVVAFILSLTSSLPSTIQITSFVVSGDRSDQSDKKDCLPRSPPVLARNGMRTSFGGELAGLVELTPHWIAIDANDKRLLGETGDAVEGQNVFSKRSATVGTGTASNCCDLVSARAMPSRAECVCFSCVRIVWMGVLGVFCVRQYVFISQNELPLKSVHSPSQPEHTGITVHRDLTTYRFWVRVRMRRRNLTENVQTV</sequence>
<proteinExistence type="predicted"/>
<reference evidence="2 3" key="1">
    <citation type="journal article" date="2022" name="bioRxiv">
        <title>Genomics of Preaxostyla Flagellates Illuminates Evolutionary Transitions and the Path Towards Mitochondrial Loss.</title>
        <authorList>
            <person name="Novak L.V.F."/>
            <person name="Treitli S.C."/>
            <person name="Pyrih J."/>
            <person name="Halakuc P."/>
            <person name="Pipaliya S.V."/>
            <person name="Vacek V."/>
            <person name="Brzon O."/>
            <person name="Soukal P."/>
            <person name="Eme L."/>
            <person name="Dacks J.B."/>
            <person name="Karnkowska A."/>
            <person name="Elias M."/>
            <person name="Hampl V."/>
        </authorList>
    </citation>
    <scope>NUCLEOTIDE SEQUENCE [LARGE SCALE GENOMIC DNA]</scope>
    <source>
        <strain evidence="2">NAU3</strain>
        <tissue evidence="2">Gut</tissue>
    </source>
</reference>
<comment type="caution">
    <text evidence="2">The sequence shown here is derived from an EMBL/GenBank/DDBJ whole genome shotgun (WGS) entry which is preliminary data.</text>
</comment>
<name>A0ABQ9XYE6_9EUKA</name>
<gene>
    <name evidence="2" type="ORF">BLNAU_8551</name>
</gene>
<protein>
    <submittedName>
        <fullName evidence="2">Uncharacterized protein</fullName>
    </submittedName>
</protein>
<dbReference type="Gene3D" id="3.40.50.1820">
    <property type="entry name" value="alpha/beta hydrolase"/>
    <property type="match status" value="1"/>
</dbReference>
<evidence type="ECO:0000256" key="1">
    <source>
        <dbReference type="SAM" id="Phobius"/>
    </source>
</evidence>
<organism evidence="2 3">
    <name type="scientific">Blattamonas nauphoetae</name>
    <dbReference type="NCBI Taxonomy" id="2049346"/>
    <lineage>
        <taxon>Eukaryota</taxon>
        <taxon>Metamonada</taxon>
        <taxon>Preaxostyla</taxon>
        <taxon>Oxymonadida</taxon>
        <taxon>Blattamonas</taxon>
    </lineage>
</organism>
<keyword evidence="1" id="KW-0812">Transmembrane</keyword>
<evidence type="ECO:0000313" key="2">
    <source>
        <dbReference type="EMBL" id="KAK2956497.1"/>
    </source>
</evidence>
<evidence type="ECO:0000313" key="3">
    <source>
        <dbReference type="Proteomes" id="UP001281761"/>
    </source>
</evidence>
<dbReference type="InterPro" id="IPR029058">
    <property type="entry name" value="AB_hydrolase_fold"/>
</dbReference>
<accession>A0ABQ9XYE6</accession>
<keyword evidence="3" id="KW-1185">Reference proteome</keyword>
<dbReference type="Proteomes" id="UP001281761">
    <property type="component" value="Unassembled WGS sequence"/>
</dbReference>
<dbReference type="EMBL" id="JARBJD010000055">
    <property type="protein sequence ID" value="KAK2956497.1"/>
    <property type="molecule type" value="Genomic_DNA"/>
</dbReference>
<keyword evidence="1" id="KW-1133">Transmembrane helix</keyword>